<gene>
    <name evidence="1" type="ORF">SAMN04489716_6720</name>
</gene>
<dbReference type="AlphaFoldDB" id="A0A1H2CT36"/>
<keyword evidence="2" id="KW-1185">Reference proteome</keyword>
<evidence type="ECO:0000313" key="1">
    <source>
        <dbReference type="EMBL" id="SDT73601.1"/>
    </source>
</evidence>
<proteinExistence type="predicted"/>
<accession>A0A1H2CT36</accession>
<sequence>MMVTFTGSRGRVTTSCGADYAAESVESDKAVVVIVLKQSNGYSGICTLEGRTRTATLNLAKPLGNRAVLTIHGSRVPITDATRTR</sequence>
<dbReference type="Proteomes" id="UP000198688">
    <property type="component" value="Chromosome I"/>
</dbReference>
<reference evidence="1 2" key="1">
    <citation type="submission" date="2016-10" db="EMBL/GenBank/DDBJ databases">
        <authorList>
            <person name="de Groot N.N."/>
        </authorList>
    </citation>
    <scope>NUCLEOTIDE SEQUENCE [LARGE SCALE GENOMIC DNA]</scope>
    <source>
        <strain evidence="1 2">DSM 43941</strain>
    </source>
</reference>
<dbReference type="EMBL" id="LT629758">
    <property type="protein sequence ID" value="SDT73601.1"/>
    <property type="molecule type" value="Genomic_DNA"/>
</dbReference>
<protein>
    <submittedName>
        <fullName evidence="1">Uncharacterized protein</fullName>
    </submittedName>
</protein>
<evidence type="ECO:0000313" key="2">
    <source>
        <dbReference type="Proteomes" id="UP000198688"/>
    </source>
</evidence>
<organism evidence="1 2">
    <name type="scientific">Actinoplanes derwentensis</name>
    <dbReference type="NCBI Taxonomy" id="113562"/>
    <lineage>
        <taxon>Bacteria</taxon>
        <taxon>Bacillati</taxon>
        <taxon>Actinomycetota</taxon>
        <taxon>Actinomycetes</taxon>
        <taxon>Micromonosporales</taxon>
        <taxon>Micromonosporaceae</taxon>
        <taxon>Actinoplanes</taxon>
    </lineage>
</organism>
<name>A0A1H2CT36_9ACTN</name>